<feature type="region of interest" description="Disordered" evidence="3">
    <location>
        <begin position="77"/>
        <end position="104"/>
    </location>
</feature>
<organism evidence="6 7">
    <name type="scientific">Paramuricea clavata</name>
    <name type="common">Red gorgonian</name>
    <name type="synonym">Violescent sea-whip</name>
    <dbReference type="NCBI Taxonomy" id="317549"/>
    <lineage>
        <taxon>Eukaryota</taxon>
        <taxon>Metazoa</taxon>
        <taxon>Cnidaria</taxon>
        <taxon>Anthozoa</taxon>
        <taxon>Octocorallia</taxon>
        <taxon>Malacalcyonacea</taxon>
        <taxon>Plexauridae</taxon>
        <taxon>Paramuricea</taxon>
    </lineage>
</organism>
<dbReference type="InterPro" id="IPR057670">
    <property type="entry name" value="SH3_retrovirus"/>
</dbReference>
<protein>
    <submittedName>
        <fullName evidence="6">Retrovirus-related Pol poly from transposon TNT 1-94</fullName>
    </submittedName>
</protein>
<sequence>DELNLSQLHQALLNEEEKRKQSKSKVGGGGGAENCESALQHNKLDRKPIKCYGCGEEGHVIRNCPQKKKRKIKQYRRNENQGKFDISSKHNAAPAHGDTDKNDDSGANVFAVGLSVMKGDDYWIIDSGVSQHMTSSRDLLMNYQEFLEPEPVVLGDGRSVHALGTGEIAITMLLCPREKDERKSTMTKVLYVPKLAANLFSARAAAMKEKDSQGKVVARGRLVGNMYRLDCRVERQEKQVSVAQRSSDKLNLWHQRMAHLNAGQMKTMVSREMVTGTDMPRTGKLDFCEACAEGKSHRAPFKPVGEVQSKKRLQLVHGDVTGPMKTESFGGARYFVTFIDDYSRCVTVYPITHKSEVLDKFKEWEAVVTNQADCKIKTLRTDNGSEYMSAEFQNLLKEKSIHHETSVPHSPQQNGVSKSFWAEAVCSAAYIRNRVITTVTGVTPYERWYDSSRQKLGQKAVKMRFVGYSLTQKGYRLYDENKRKIFIRRDVTFNESDFGHTNRVQFEVEEEDDECSKEESDKKSPDSRCSARKRKPPVYYHDEYVELEEPTTLKKALESNHAESWKTAADSEYQSLMENETGELVELPPGRKAITCRWVFKVKHDENGKIDRFKGRLVAKGYLQKYGIEFDKTFSPVIRFTSIRALLAFAVSRNVFIHQMDVVTAFLNGTLDEDIYMEQPEGYVVPGKENLVCHLKKSLYGLKQSPRCWNKSFKEFMISQGFEQSAADPCVFIRKVNDQLAIVAVHVDDLILLTETEQEMIDLKASLAARFKMKDMDCKPVSTPMDMNVKLVKDDGYSKAVDPVEYQSMVGSFIYAAITTRPDIAHAVGTLAKFNSSPNEAHLTAVKRIFRYLKGTVKLHLQYEVSDKDMEGYSDADWAADSYDRRSTSGNVFVMSNGAVSWASQKQPTVALSTAEAEYIALCLAAQESVWLRQLSKDFQINCSSPTTINEDNQGRIAMSKNPVLHKRTKHIDIKFHFVREKIQDRTIELKYCPTHKMVADIFTKALPRGQFENLRARLGLIIVQ</sequence>
<dbReference type="InterPro" id="IPR054722">
    <property type="entry name" value="PolX-like_BBD"/>
</dbReference>
<keyword evidence="2" id="KW-0863">Zinc-finger</keyword>
<keyword evidence="1" id="KW-0378">Hydrolase</keyword>
<evidence type="ECO:0000313" key="6">
    <source>
        <dbReference type="EMBL" id="CAB4017027.1"/>
    </source>
</evidence>
<dbReference type="GO" id="GO:0008270">
    <property type="term" value="F:zinc ion binding"/>
    <property type="evidence" value="ECO:0007669"/>
    <property type="project" value="UniProtKB-KW"/>
</dbReference>
<feature type="region of interest" description="Disordered" evidence="3">
    <location>
        <begin position="509"/>
        <end position="533"/>
    </location>
</feature>
<evidence type="ECO:0000259" key="4">
    <source>
        <dbReference type="PROSITE" id="PS50158"/>
    </source>
</evidence>
<feature type="compositionally biased region" description="Basic and acidic residues" evidence="3">
    <location>
        <begin position="517"/>
        <end position="526"/>
    </location>
</feature>
<dbReference type="InterPro" id="IPR012337">
    <property type="entry name" value="RNaseH-like_sf"/>
</dbReference>
<feature type="domain" description="Integrase catalytic" evidence="5">
    <location>
        <begin position="299"/>
        <end position="420"/>
    </location>
</feature>
<dbReference type="SMART" id="SM00343">
    <property type="entry name" value="ZnF_C2HC"/>
    <property type="match status" value="1"/>
</dbReference>
<keyword evidence="7" id="KW-1185">Reference proteome</keyword>
<dbReference type="OrthoDB" id="7790936at2759"/>
<keyword evidence="2" id="KW-0479">Metal-binding</keyword>
<accession>A0A6S7IHA0</accession>
<dbReference type="InterPro" id="IPR013103">
    <property type="entry name" value="RVT_2"/>
</dbReference>
<dbReference type="Pfam" id="PF25597">
    <property type="entry name" value="SH3_retrovirus"/>
    <property type="match status" value="1"/>
</dbReference>
<gene>
    <name evidence="6" type="ORF">PACLA_8A016568</name>
</gene>
<feature type="compositionally biased region" description="Basic and acidic residues" evidence="3">
    <location>
        <begin position="77"/>
        <end position="88"/>
    </location>
</feature>
<feature type="non-terminal residue" evidence="6">
    <location>
        <position position="1"/>
    </location>
</feature>
<dbReference type="GO" id="GO:0004190">
    <property type="term" value="F:aspartic-type endopeptidase activity"/>
    <property type="evidence" value="ECO:0007669"/>
    <property type="project" value="UniProtKB-KW"/>
</dbReference>
<dbReference type="PANTHER" id="PTHR11439:SF483">
    <property type="entry name" value="PEPTIDE SYNTHASE GLIP-LIKE, PUTATIVE (AFU_ORTHOLOGUE AFUA_3G12920)-RELATED"/>
    <property type="match status" value="1"/>
</dbReference>
<keyword evidence="1" id="KW-0645">Protease</keyword>
<evidence type="ECO:0000259" key="5">
    <source>
        <dbReference type="PROSITE" id="PS50994"/>
    </source>
</evidence>
<dbReference type="Gene3D" id="3.30.420.10">
    <property type="entry name" value="Ribonuclease H-like superfamily/Ribonuclease H"/>
    <property type="match status" value="1"/>
</dbReference>
<dbReference type="Pfam" id="PF00665">
    <property type="entry name" value="rve"/>
    <property type="match status" value="1"/>
</dbReference>
<feature type="region of interest" description="Disordered" evidence="3">
    <location>
        <begin position="13"/>
        <end position="36"/>
    </location>
</feature>
<dbReference type="GO" id="GO:0003676">
    <property type="term" value="F:nucleic acid binding"/>
    <property type="evidence" value="ECO:0007669"/>
    <property type="project" value="InterPro"/>
</dbReference>
<dbReference type="InterPro" id="IPR036397">
    <property type="entry name" value="RNaseH_sf"/>
</dbReference>
<dbReference type="SUPFAM" id="SSF57756">
    <property type="entry name" value="Retrovirus zinc finger-like domains"/>
    <property type="match status" value="1"/>
</dbReference>
<dbReference type="SUPFAM" id="SSF56672">
    <property type="entry name" value="DNA/RNA polymerases"/>
    <property type="match status" value="1"/>
</dbReference>
<dbReference type="PROSITE" id="PS50158">
    <property type="entry name" value="ZF_CCHC"/>
    <property type="match status" value="1"/>
</dbReference>
<dbReference type="InterPro" id="IPR001878">
    <property type="entry name" value="Znf_CCHC"/>
</dbReference>
<dbReference type="Gene3D" id="4.10.60.10">
    <property type="entry name" value="Zinc finger, CCHC-type"/>
    <property type="match status" value="1"/>
</dbReference>
<dbReference type="Pfam" id="PF00098">
    <property type="entry name" value="zf-CCHC"/>
    <property type="match status" value="1"/>
</dbReference>
<reference evidence="6" key="1">
    <citation type="submission" date="2020-04" db="EMBL/GenBank/DDBJ databases">
        <authorList>
            <person name="Alioto T."/>
            <person name="Alioto T."/>
            <person name="Gomez Garrido J."/>
        </authorList>
    </citation>
    <scope>NUCLEOTIDE SEQUENCE</scope>
    <source>
        <strain evidence="6">A484AB</strain>
    </source>
</reference>
<dbReference type="InterPro" id="IPR001584">
    <property type="entry name" value="Integrase_cat-core"/>
</dbReference>
<dbReference type="AlphaFoldDB" id="A0A6S7IHA0"/>
<feature type="domain" description="CCHC-type" evidence="4">
    <location>
        <begin position="50"/>
        <end position="66"/>
    </location>
</feature>
<dbReference type="Pfam" id="PF22936">
    <property type="entry name" value="Pol_BBD"/>
    <property type="match status" value="1"/>
</dbReference>
<dbReference type="Pfam" id="PF13976">
    <property type="entry name" value="gag_pre-integrs"/>
    <property type="match status" value="1"/>
</dbReference>
<dbReference type="InterPro" id="IPR043502">
    <property type="entry name" value="DNA/RNA_pol_sf"/>
</dbReference>
<comment type="caution">
    <text evidence="6">The sequence shown here is derived from an EMBL/GenBank/DDBJ whole genome shotgun (WGS) entry which is preliminary data.</text>
</comment>
<dbReference type="InterPro" id="IPR036875">
    <property type="entry name" value="Znf_CCHC_sf"/>
</dbReference>
<proteinExistence type="predicted"/>
<dbReference type="PANTHER" id="PTHR11439">
    <property type="entry name" value="GAG-POL-RELATED RETROTRANSPOSON"/>
    <property type="match status" value="1"/>
</dbReference>
<dbReference type="CDD" id="cd09272">
    <property type="entry name" value="RNase_HI_RT_Ty1"/>
    <property type="match status" value="1"/>
</dbReference>
<dbReference type="EMBL" id="CACRXK020009367">
    <property type="protein sequence ID" value="CAB4017027.1"/>
    <property type="molecule type" value="Genomic_DNA"/>
</dbReference>
<dbReference type="Pfam" id="PF07727">
    <property type="entry name" value="RVT_2"/>
    <property type="match status" value="1"/>
</dbReference>
<keyword evidence="1" id="KW-0064">Aspartyl protease</keyword>
<evidence type="ECO:0000313" key="7">
    <source>
        <dbReference type="Proteomes" id="UP001152795"/>
    </source>
</evidence>
<dbReference type="SUPFAM" id="SSF53098">
    <property type="entry name" value="Ribonuclease H-like"/>
    <property type="match status" value="1"/>
</dbReference>
<evidence type="ECO:0000256" key="3">
    <source>
        <dbReference type="SAM" id="MobiDB-lite"/>
    </source>
</evidence>
<dbReference type="InterPro" id="IPR025724">
    <property type="entry name" value="GAG-pre-integrase_dom"/>
</dbReference>
<dbReference type="GO" id="GO:0015074">
    <property type="term" value="P:DNA integration"/>
    <property type="evidence" value="ECO:0007669"/>
    <property type="project" value="InterPro"/>
</dbReference>
<dbReference type="Proteomes" id="UP001152795">
    <property type="component" value="Unassembled WGS sequence"/>
</dbReference>
<name>A0A6S7IHA0_PARCT</name>
<keyword evidence="2" id="KW-0862">Zinc</keyword>
<evidence type="ECO:0000256" key="2">
    <source>
        <dbReference type="PROSITE-ProRule" id="PRU00047"/>
    </source>
</evidence>
<evidence type="ECO:0000256" key="1">
    <source>
        <dbReference type="ARBA" id="ARBA00022750"/>
    </source>
</evidence>
<dbReference type="PROSITE" id="PS50994">
    <property type="entry name" value="INTEGRASE"/>
    <property type="match status" value="1"/>
</dbReference>